<dbReference type="Gene3D" id="1.25.40.20">
    <property type="entry name" value="Ankyrin repeat-containing domain"/>
    <property type="match status" value="2"/>
</dbReference>
<accession>A0AAV2BYQ5</accession>
<dbReference type="GO" id="GO:0044218">
    <property type="term" value="C:other organism cell membrane"/>
    <property type="evidence" value="ECO:0007669"/>
    <property type="project" value="UniProtKB-KW"/>
</dbReference>
<evidence type="ECO:0000256" key="1">
    <source>
        <dbReference type="ARBA" id="ARBA00004175"/>
    </source>
</evidence>
<sequence length="412" mass="47831">MSTYVEIDSFNIFIDDISPADPKVLDGYEIPVLHKYVLSRDFDAEVMQNLINNEKNLNIRNFSGKTALHLAVINRAKDKVEFLIENGANVHAKDCYGNNALHFIALAELNYHFETINSSVESQFLKPAMFKFDDTYSILERLLKEGVDVNASNKRKDTPLMWASRGRYLEIVKTLLAFGANVYLENIGLETCLHFASNYFINDYMTVIRYDQNYHAILSELVRNKACVNCGECLFLTPLGNILYSGHRNKVNFAKELIKFATLWNWERKIEFYIITSRLRLGDHVEDRDIKKYADDCYEEIVAMKAHILPEGYKLCEFARGEVTEEVLRRAPEIKDEVLRILVGKSFKRYKDLILDRLGRQYLRQKARDLFIIARGKNPNIYLNLDIIHYISSYLNNEDIFNLLAACIEQLD</sequence>
<evidence type="ECO:0000313" key="14">
    <source>
        <dbReference type="Proteomes" id="UP001497382"/>
    </source>
</evidence>
<reference evidence="13 14" key="1">
    <citation type="submission" date="2024-04" db="EMBL/GenBank/DDBJ databases">
        <authorList>
            <person name="Rising A."/>
            <person name="Reimegard J."/>
            <person name="Sonavane S."/>
            <person name="Akerstrom W."/>
            <person name="Nylinder S."/>
            <person name="Hedman E."/>
            <person name="Kallberg Y."/>
        </authorList>
    </citation>
    <scope>NUCLEOTIDE SEQUENCE [LARGE SCALE GENOMIC DNA]</scope>
</reference>
<evidence type="ECO:0000256" key="8">
    <source>
        <dbReference type="ARBA" id="ARBA00022737"/>
    </source>
</evidence>
<dbReference type="Pfam" id="PF12796">
    <property type="entry name" value="Ank_2"/>
    <property type="match status" value="2"/>
</dbReference>
<name>A0AAV2BYQ5_9ARAC</name>
<evidence type="ECO:0000256" key="7">
    <source>
        <dbReference type="ARBA" id="ARBA00022699"/>
    </source>
</evidence>
<evidence type="ECO:0000313" key="13">
    <source>
        <dbReference type="EMBL" id="CAL1301451.1"/>
    </source>
</evidence>
<feature type="repeat" description="ANK" evidence="12">
    <location>
        <begin position="63"/>
        <end position="95"/>
    </location>
</feature>
<dbReference type="EMBL" id="CAXIEN010000701">
    <property type="protein sequence ID" value="CAL1301451.1"/>
    <property type="molecule type" value="Genomic_DNA"/>
</dbReference>
<keyword evidence="5" id="KW-1052">Target cell membrane</keyword>
<comment type="subcellular location">
    <subcellularLocation>
        <location evidence="2">Secreted</location>
    </subcellularLocation>
    <subcellularLocation>
        <location evidence="1">Target cell membrane</location>
    </subcellularLocation>
</comment>
<dbReference type="Proteomes" id="UP001497382">
    <property type="component" value="Unassembled WGS sequence"/>
</dbReference>
<keyword evidence="4" id="KW-0964">Secreted</keyword>
<dbReference type="GO" id="GO:0005576">
    <property type="term" value="C:extracellular region"/>
    <property type="evidence" value="ECO:0007669"/>
    <property type="project" value="UniProtKB-SubCell"/>
</dbReference>
<keyword evidence="14" id="KW-1185">Reference proteome</keyword>
<evidence type="ECO:0000256" key="4">
    <source>
        <dbReference type="ARBA" id="ARBA00022525"/>
    </source>
</evidence>
<evidence type="ECO:0000256" key="10">
    <source>
        <dbReference type="ARBA" id="ARBA00023043"/>
    </source>
</evidence>
<keyword evidence="7" id="KW-0528">Neurotoxin</keyword>
<dbReference type="PANTHER" id="PTHR24141:SF1">
    <property type="entry name" value="2-5A-DEPENDENT RIBONUCLEASE"/>
    <property type="match status" value="1"/>
</dbReference>
<dbReference type="PROSITE" id="PS50088">
    <property type="entry name" value="ANK_REPEAT"/>
    <property type="match status" value="2"/>
</dbReference>
<dbReference type="SUPFAM" id="SSF48403">
    <property type="entry name" value="Ankyrin repeat"/>
    <property type="match status" value="1"/>
</dbReference>
<dbReference type="GO" id="GO:0090729">
    <property type="term" value="F:toxin activity"/>
    <property type="evidence" value="ECO:0007669"/>
    <property type="project" value="UniProtKB-KW"/>
</dbReference>
<organism evidence="13 14">
    <name type="scientific">Larinioides sclopetarius</name>
    <dbReference type="NCBI Taxonomy" id="280406"/>
    <lineage>
        <taxon>Eukaryota</taxon>
        <taxon>Metazoa</taxon>
        <taxon>Ecdysozoa</taxon>
        <taxon>Arthropoda</taxon>
        <taxon>Chelicerata</taxon>
        <taxon>Arachnida</taxon>
        <taxon>Araneae</taxon>
        <taxon>Araneomorphae</taxon>
        <taxon>Entelegynae</taxon>
        <taxon>Araneoidea</taxon>
        <taxon>Araneidae</taxon>
        <taxon>Larinioides</taxon>
    </lineage>
</organism>
<dbReference type="PROSITE" id="PS50297">
    <property type="entry name" value="ANK_REP_REGION"/>
    <property type="match status" value="2"/>
</dbReference>
<dbReference type="InterPro" id="IPR002110">
    <property type="entry name" value="Ankyrin_rpt"/>
</dbReference>
<keyword evidence="11" id="KW-0472">Membrane</keyword>
<keyword evidence="11" id="KW-1053">Target membrane</keyword>
<dbReference type="InterPro" id="IPR036770">
    <property type="entry name" value="Ankyrin_rpt-contain_sf"/>
</dbReference>
<keyword evidence="9" id="KW-0638">Presynaptic neurotoxin</keyword>
<evidence type="ECO:0000256" key="2">
    <source>
        <dbReference type="ARBA" id="ARBA00004613"/>
    </source>
</evidence>
<evidence type="ECO:0000256" key="3">
    <source>
        <dbReference type="ARBA" id="ARBA00022483"/>
    </source>
</evidence>
<gene>
    <name evidence="13" type="ORF">LARSCL_LOCUS22543</name>
</gene>
<comment type="caution">
    <text evidence="13">The sequence shown here is derived from an EMBL/GenBank/DDBJ whole genome shotgun (WGS) entry which is preliminary data.</text>
</comment>
<evidence type="ECO:0000256" key="12">
    <source>
        <dbReference type="PROSITE-ProRule" id="PRU00023"/>
    </source>
</evidence>
<dbReference type="AlphaFoldDB" id="A0AAV2BYQ5"/>
<dbReference type="SMART" id="SM00248">
    <property type="entry name" value="ANK"/>
    <property type="match status" value="5"/>
</dbReference>
<feature type="repeat" description="ANK" evidence="12">
    <location>
        <begin position="155"/>
        <end position="187"/>
    </location>
</feature>
<evidence type="ECO:0000256" key="9">
    <source>
        <dbReference type="ARBA" id="ARBA00023028"/>
    </source>
</evidence>
<dbReference type="GO" id="GO:0006887">
    <property type="term" value="P:exocytosis"/>
    <property type="evidence" value="ECO:0007669"/>
    <property type="project" value="UniProtKB-KW"/>
</dbReference>
<evidence type="ECO:0000256" key="6">
    <source>
        <dbReference type="ARBA" id="ARBA00022656"/>
    </source>
</evidence>
<dbReference type="PANTHER" id="PTHR24141">
    <property type="entry name" value="2-5A-DEPENDENT RIBONUCLEASE"/>
    <property type="match status" value="1"/>
</dbReference>
<dbReference type="GO" id="GO:0006396">
    <property type="term" value="P:RNA processing"/>
    <property type="evidence" value="ECO:0007669"/>
    <property type="project" value="TreeGrafter"/>
</dbReference>
<keyword evidence="3" id="KW-0268">Exocytosis</keyword>
<evidence type="ECO:0008006" key="15">
    <source>
        <dbReference type="Google" id="ProtNLM"/>
    </source>
</evidence>
<protein>
    <recommendedName>
        <fullName evidence="15">Ankyrin repeat protein</fullName>
    </recommendedName>
</protein>
<proteinExistence type="predicted"/>
<evidence type="ECO:0000256" key="11">
    <source>
        <dbReference type="ARBA" id="ARBA00023298"/>
    </source>
</evidence>
<evidence type="ECO:0000256" key="5">
    <source>
        <dbReference type="ARBA" id="ARBA00022537"/>
    </source>
</evidence>
<dbReference type="GO" id="GO:0003723">
    <property type="term" value="F:RNA binding"/>
    <property type="evidence" value="ECO:0007669"/>
    <property type="project" value="TreeGrafter"/>
</dbReference>
<keyword evidence="6" id="KW-0800">Toxin</keyword>
<keyword evidence="10 12" id="KW-0040">ANK repeat</keyword>
<dbReference type="GO" id="GO:0004540">
    <property type="term" value="F:RNA nuclease activity"/>
    <property type="evidence" value="ECO:0007669"/>
    <property type="project" value="TreeGrafter"/>
</dbReference>
<dbReference type="GO" id="GO:0044231">
    <property type="term" value="C:host cell presynaptic membrane"/>
    <property type="evidence" value="ECO:0007669"/>
    <property type="project" value="UniProtKB-KW"/>
</dbReference>
<keyword evidence="8" id="KW-0677">Repeat</keyword>